<name>A0A3P8WT39_CYNSE</name>
<dbReference type="CTD" id="103911032"/>
<dbReference type="InterPro" id="IPR003604">
    <property type="entry name" value="Matrin/U1-like-C_Znf_C2H2"/>
</dbReference>
<feature type="compositionally biased region" description="Basic and acidic residues" evidence="6">
    <location>
        <begin position="260"/>
        <end position="271"/>
    </location>
</feature>
<accession>A0A3P8WT39</accession>
<dbReference type="GO" id="GO:0005634">
    <property type="term" value="C:nucleus"/>
    <property type="evidence" value="ECO:0007669"/>
    <property type="project" value="UniProtKB-SubCell"/>
</dbReference>
<feature type="region of interest" description="Disordered" evidence="6">
    <location>
        <begin position="478"/>
        <end position="511"/>
    </location>
</feature>
<dbReference type="OMA" id="FKNSQMF"/>
<keyword evidence="9" id="KW-1185">Reference proteome</keyword>
<feature type="compositionally biased region" description="Polar residues" evidence="6">
    <location>
        <begin position="588"/>
        <end position="604"/>
    </location>
</feature>
<dbReference type="SUPFAM" id="SSF57667">
    <property type="entry name" value="beta-beta-alpha zinc fingers"/>
    <property type="match status" value="2"/>
</dbReference>
<dbReference type="GO" id="GO:0003676">
    <property type="term" value="F:nucleic acid binding"/>
    <property type="evidence" value="ECO:0007669"/>
    <property type="project" value="InterPro"/>
</dbReference>
<feature type="region of interest" description="Disordered" evidence="6">
    <location>
        <begin position="29"/>
        <end position="61"/>
    </location>
</feature>
<dbReference type="PANTHER" id="PTHR15491:SF12">
    <property type="entry name" value="CDKN1A INTERACTING ZINC FINGER PROTEIN 1B ISOFORM X1-RELATED"/>
    <property type="match status" value="1"/>
</dbReference>
<dbReference type="Proteomes" id="UP000265120">
    <property type="component" value="Chromosome 14"/>
</dbReference>
<dbReference type="InParanoid" id="A0A3P8WT39"/>
<dbReference type="InterPro" id="IPR056345">
    <property type="entry name" value="Znf-C2H2_CIZ1"/>
</dbReference>
<protein>
    <submittedName>
        <fullName evidence="8">Cdkn1a interacting zinc finger protein 1a</fullName>
    </submittedName>
</protein>
<keyword evidence="5" id="KW-0539">Nucleus</keyword>
<dbReference type="PANTHER" id="PTHR15491">
    <property type="match status" value="1"/>
</dbReference>
<dbReference type="PROSITE" id="PS50171">
    <property type="entry name" value="ZF_MATRIN"/>
    <property type="match status" value="1"/>
</dbReference>
<dbReference type="Pfam" id="PF23330">
    <property type="entry name" value="zf-C2H2_14"/>
    <property type="match status" value="1"/>
</dbReference>
<dbReference type="InterPro" id="IPR036236">
    <property type="entry name" value="Znf_C2H2_sf"/>
</dbReference>
<evidence type="ECO:0000256" key="3">
    <source>
        <dbReference type="ARBA" id="ARBA00022771"/>
    </source>
</evidence>
<dbReference type="InterPro" id="IPR013087">
    <property type="entry name" value="Znf_C2H2_type"/>
</dbReference>
<feature type="region of interest" description="Disordered" evidence="6">
    <location>
        <begin position="1"/>
        <end position="20"/>
    </location>
</feature>
<evidence type="ECO:0000256" key="2">
    <source>
        <dbReference type="ARBA" id="ARBA00022723"/>
    </source>
</evidence>
<feature type="compositionally biased region" description="Low complexity" evidence="6">
    <location>
        <begin position="161"/>
        <end position="177"/>
    </location>
</feature>
<organism evidence="8 9">
    <name type="scientific">Cynoglossus semilaevis</name>
    <name type="common">Tongue sole</name>
    <dbReference type="NCBI Taxonomy" id="244447"/>
    <lineage>
        <taxon>Eukaryota</taxon>
        <taxon>Metazoa</taxon>
        <taxon>Chordata</taxon>
        <taxon>Craniata</taxon>
        <taxon>Vertebrata</taxon>
        <taxon>Euteleostomi</taxon>
        <taxon>Actinopterygii</taxon>
        <taxon>Neopterygii</taxon>
        <taxon>Teleostei</taxon>
        <taxon>Neoteleostei</taxon>
        <taxon>Acanthomorphata</taxon>
        <taxon>Carangaria</taxon>
        <taxon>Pleuronectiformes</taxon>
        <taxon>Pleuronectoidei</taxon>
        <taxon>Cynoglossidae</taxon>
        <taxon>Cynoglossinae</taxon>
        <taxon>Cynoglossus</taxon>
    </lineage>
</organism>
<feature type="region of interest" description="Disordered" evidence="6">
    <location>
        <begin position="657"/>
        <end position="722"/>
    </location>
</feature>
<evidence type="ECO:0000313" key="9">
    <source>
        <dbReference type="Proteomes" id="UP000265120"/>
    </source>
</evidence>
<feature type="compositionally biased region" description="Pro residues" evidence="6">
    <location>
        <begin position="32"/>
        <end position="44"/>
    </location>
</feature>
<dbReference type="GO" id="GO:0008270">
    <property type="term" value="F:zinc ion binding"/>
    <property type="evidence" value="ECO:0007669"/>
    <property type="project" value="UniProtKB-KW"/>
</dbReference>
<reference evidence="8" key="2">
    <citation type="submission" date="2025-08" db="UniProtKB">
        <authorList>
            <consortium name="Ensembl"/>
        </authorList>
    </citation>
    <scope>IDENTIFICATION</scope>
</reference>
<dbReference type="InterPro" id="IPR026811">
    <property type="entry name" value="CIZ1"/>
</dbReference>
<feature type="region of interest" description="Disordered" evidence="6">
    <location>
        <begin position="295"/>
        <end position="315"/>
    </location>
</feature>
<dbReference type="OrthoDB" id="6378952at2759"/>
<feature type="compositionally biased region" description="Basic residues" evidence="6">
    <location>
        <begin position="702"/>
        <end position="722"/>
    </location>
</feature>
<evidence type="ECO:0000256" key="6">
    <source>
        <dbReference type="SAM" id="MobiDB-lite"/>
    </source>
</evidence>
<dbReference type="AlphaFoldDB" id="A0A3P8WT39"/>
<feature type="compositionally biased region" description="Acidic residues" evidence="6">
    <location>
        <begin position="215"/>
        <end position="226"/>
    </location>
</feature>
<dbReference type="InterPro" id="IPR000690">
    <property type="entry name" value="Matrin/U1-C_Znf_C2H2"/>
</dbReference>
<feature type="region of interest" description="Disordered" evidence="6">
    <location>
        <begin position="161"/>
        <end position="271"/>
    </location>
</feature>
<evidence type="ECO:0000259" key="7">
    <source>
        <dbReference type="PROSITE" id="PS50171"/>
    </source>
</evidence>
<dbReference type="Ensembl" id="ENSCSET00000028169.1">
    <property type="protein sequence ID" value="ENSCSEP00000027795.1"/>
    <property type="gene ID" value="ENSCSEG00000017763.1"/>
</dbReference>
<dbReference type="SMART" id="SM00451">
    <property type="entry name" value="ZnF_U1"/>
    <property type="match status" value="4"/>
</dbReference>
<evidence type="ECO:0000256" key="5">
    <source>
        <dbReference type="ARBA" id="ARBA00023242"/>
    </source>
</evidence>
<comment type="subcellular location">
    <subcellularLocation>
        <location evidence="1">Nucleus</location>
    </subcellularLocation>
</comment>
<keyword evidence="3" id="KW-0863">Zinc-finger</keyword>
<feature type="domain" description="Matrin-type" evidence="7">
    <location>
        <begin position="542"/>
        <end position="573"/>
    </location>
</feature>
<keyword evidence="2" id="KW-0479">Metal-binding</keyword>
<evidence type="ECO:0000256" key="4">
    <source>
        <dbReference type="ARBA" id="ARBA00022833"/>
    </source>
</evidence>
<dbReference type="GeneTree" id="ENSGT00440000039084"/>
<dbReference type="RefSeq" id="XP_008324218.1">
    <property type="nucleotide sequence ID" value="XM_008325996.3"/>
</dbReference>
<dbReference type="RefSeq" id="XP_008324217.1">
    <property type="nucleotide sequence ID" value="XM_008325995.3"/>
</dbReference>
<reference evidence="8" key="3">
    <citation type="submission" date="2025-09" db="UniProtKB">
        <authorList>
            <consortium name="Ensembl"/>
        </authorList>
    </citation>
    <scope>IDENTIFICATION</scope>
</reference>
<dbReference type="SMART" id="SM00355">
    <property type="entry name" value="ZnF_C2H2"/>
    <property type="match status" value="2"/>
</dbReference>
<feature type="region of interest" description="Disordered" evidence="6">
    <location>
        <begin position="582"/>
        <end position="604"/>
    </location>
</feature>
<dbReference type="GeneID" id="103390218"/>
<dbReference type="KEGG" id="csem:103390218"/>
<dbReference type="STRING" id="244447.ENSCSEP00000027795"/>
<sequence>MFNPHIHQQQQQQQQQFHQHLRQLQQLFQQQQPPPPPPPQPPPAHHVAHHHHQTQRAIAVSAQTAPPPRMVNLCQATQTTIIAPNPMLQGAILMQQMQGNMRGFGMGGQQFRQFFTPGTRSSLLGPVPMGMAIKTPLMGFPAARPFHPHARYYNNNTVTTTATTTAPSSSTATEAAARQPDMRLDSEQTAAESSDDQPAVTAATDPDVDSKTDDTATEEGEPVEMIEEQHEEPAFKKRKTEGSETGAAADSEATLVPPDGDAHAEEGRPEDCVLIPGASTEELEDGTPEEILEKESVAEEESQDKDDSVSSPGLREEVEDVIAEGANKFYCYLCSITCHNQQNFRTHMNSISHQQRMMEIQHMSNACLVTLLPRVQESLQGAVKDGEKKETKRWCGTCHTHFSSSIMDHRRTKEHKLATRTAFSSCTVCKKPFRNPQSFLEHLQSLEHRQNLHKLQEEGDDEALAKLTAVDADGFMLEEEEELSEGEEEEERQGKEGDEENSEEQCDWSSRKEVTLKNMTSDEQHDPDTVYGSSFLVPVSGFICRLCKKFYHFDSSALHSHCTSLPHFENLKMYKAMFAQKEGEDVDSSSPSVQSTDLPHSSTDCLVETSLDDDVVTNQNSAEVDQQILQIDTQLCKKEPETDLTCTDRTDQDMSRCIKTEATPTTPVGSREEPDADSAATAEDANDDEENADAPSAPGKRIGCRKPKAAPKRRSGRVTNRR</sequence>
<reference evidence="8 9" key="1">
    <citation type="journal article" date="2014" name="Nat. Genet.">
        <title>Whole-genome sequence of a flatfish provides insights into ZW sex chromosome evolution and adaptation to a benthic lifestyle.</title>
        <authorList>
            <person name="Chen S."/>
            <person name="Zhang G."/>
            <person name="Shao C."/>
            <person name="Huang Q."/>
            <person name="Liu G."/>
            <person name="Zhang P."/>
            <person name="Song W."/>
            <person name="An N."/>
            <person name="Chalopin D."/>
            <person name="Volff J.N."/>
            <person name="Hong Y."/>
            <person name="Li Q."/>
            <person name="Sha Z."/>
            <person name="Zhou H."/>
            <person name="Xie M."/>
            <person name="Yu Q."/>
            <person name="Liu Y."/>
            <person name="Xiang H."/>
            <person name="Wang N."/>
            <person name="Wu K."/>
            <person name="Yang C."/>
            <person name="Zhou Q."/>
            <person name="Liao X."/>
            <person name="Yang L."/>
            <person name="Hu Q."/>
            <person name="Zhang J."/>
            <person name="Meng L."/>
            <person name="Jin L."/>
            <person name="Tian Y."/>
            <person name="Lian J."/>
            <person name="Yang J."/>
            <person name="Miao G."/>
            <person name="Liu S."/>
            <person name="Liang Z."/>
            <person name="Yan F."/>
            <person name="Li Y."/>
            <person name="Sun B."/>
            <person name="Zhang H."/>
            <person name="Zhang J."/>
            <person name="Zhu Y."/>
            <person name="Du M."/>
            <person name="Zhao Y."/>
            <person name="Schartl M."/>
            <person name="Tang Q."/>
            <person name="Wang J."/>
        </authorList>
    </citation>
    <scope>NUCLEOTIDE SEQUENCE</scope>
</reference>
<evidence type="ECO:0000256" key="1">
    <source>
        <dbReference type="ARBA" id="ARBA00004123"/>
    </source>
</evidence>
<keyword evidence="4" id="KW-0862">Zinc</keyword>
<proteinExistence type="predicted"/>
<dbReference type="PROSITE" id="PS00028">
    <property type="entry name" value="ZINC_FINGER_C2H2_1"/>
    <property type="match status" value="1"/>
</dbReference>
<feature type="compositionally biased region" description="Acidic residues" evidence="6">
    <location>
        <begin position="478"/>
        <end position="506"/>
    </location>
</feature>
<evidence type="ECO:0000313" key="8">
    <source>
        <dbReference type="Ensembl" id="ENSCSEP00000027795.1"/>
    </source>
</evidence>
<dbReference type="Gene3D" id="3.30.160.60">
    <property type="entry name" value="Classic Zinc Finger"/>
    <property type="match status" value="1"/>
</dbReference>